<organism evidence="1 2">
    <name type="scientific">Mesorhizobium qingshengii</name>
    <dbReference type="NCBI Taxonomy" id="1165689"/>
    <lineage>
        <taxon>Bacteria</taxon>
        <taxon>Pseudomonadati</taxon>
        <taxon>Pseudomonadota</taxon>
        <taxon>Alphaproteobacteria</taxon>
        <taxon>Hyphomicrobiales</taxon>
        <taxon>Phyllobacteriaceae</taxon>
        <taxon>Mesorhizobium</taxon>
    </lineage>
</organism>
<accession>A0ABT4QW05</accession>
<dbReference type="RefSeq" id="WP_269906170.1">
    <property type="nucleotide sequence ID" value="NZ_JAPFQA010000006.1"/>
</dbReference>
<keyword evidence="2" id="KW-1185">Reference proteome</keyword>
<name>A0ABT4QW05_9HYPH</name>
<protein>
    <submittedName>
        <fullName evidence="1">Uncharacterized protein</fullName>
    </submittedName>
</protein>
<dbReference type="Proteomes" id="UP001152178">
    <property type="component" value="Unassembled WGS sequence"/>
</dbReference>
<evidence type="ECO:0000313" key="2">
    <source>
        <dbReference type="Proteomes" id="UP001152178"/>
    </source>
</evidence>
<evidence type="ECO:0000313" key="1">
    <source>
        <dbReference type="EMBL" id="MCZ8545774.1"/>
    </source>
</evidence>
<comment type="caution">
    <text evidence="1">The sequence shown here is derived from an EMBL/GenBank/DDBJ whole genome shotgun (WGS) entry which is preliminary data.</text>
</comment>
<reference evidence="1" key="1">
    <citation type="submission" date="2022-11" db="EMBL/GenBank/DDBJ databases">
        <authorList>
            <person name="Coimbra C."/>
        </authorList>
    </citation>
    <scope>NUCLEOTIDE SEQUENCE</scope>
    <source>
        <strain evidence="1">Jales19</strain>
    </source>
</reference>
<gene>
    <name evidence="1" type="ORF">OOJ09_16400</name>
</gene>
<proteinExistence type="predicted"/>
<sequence length="63" mass="6938">MVFDFNLSISGYDLASLQTAVVALVEDQGREPQPGASALQFMVSGEVQFRHGPLIEMHEATWD</sequence>
<dbReference type="EMBL" id="JAPFQA010000006">
    <property type="protein sequence ID" value="MCZ8545774.1"/>
    <property type="molecule type" value="Genomic_DNA"/>
</dbReference>